<dbReference type="AlphaFoldDB" id="A0A8J4QFZ6"/>
<reference evidence="2" key="1">
    <citation type="submission" date="2020-03" db="EMBL/GenBank/DDBJ databases">
        <title>Castanea mollissima Vanexum genome sequencing.</title>
        <authorList>
            <person name="Staton M."/>
        </authorList>
    </citation>
    <scope>NUCLEOTIDE SEQUENCE</scope>
    <source>
        <tissue evidence="2">Leaf</tissue>
    </source>
</reference>
<evidence type="ECO:0000313" key="3">
    <source>
        <dbReference type="Proteomes" id="UP000737018"/>
    </source>
</evidence>
<sequence>MCSNNLLPEIATFIGTAEPQSFDALVSKASNVERQIARQKSTMQRGRNLEEKDTEGKKPRNNGEVMATFVNNGRQNGKGKEGSKKLTLEEKKKTKYSFHDDDVEGDFNELMKEKAIQLPEPKRPSKVDKINDPKYCRYHQIISHPLSKCYILKSIIQKMINDGEIKVDSSSRAPTAASNSISLLEEEPKSTLPCPLGAKPNNVEKIKKTLNVKAESSSLPNLYELMTEAKLDFWENSSKDGNEEEWQTYIGKKSKKMAKRPLPIIIPFEKSGIKIHGRKDSKKNKKKKKNTQEKSMSLEEEKYIQSERMPITLVEYLPKGFLQNHSEDEMKEEVVQCCMVSIDDNERE</sequence>
<feature type="compositionally biased region" description="Basic residues" evidence="1">
    <location>
        <begin position="276"/>
        <end position="289"/>
    </location>
</feature>
<evidence type="ECO:0008006" key="4">
    <source>
        <dbReference type="Google" id="ProtNLM"/>
    </source>
</evidence>
<evidence type="ECO:0000256" key="1">
    <source>
        <dbReference type="SAM" id="MobiDB-lite"/>
    </source>
</evidence>
<gene>
    <name evidence="2" type="ORF">CMV_023454</name>
</gene>
<feature type="non-terminal residue" evidence="2">
    <location>
        <position position="348"/>
    </location>
</feature>
<feature type="compositionally biased region" description="Basic and acidic residues" evidence="1">
    <location>
        <begin position="290"/>
        <end position="301"/>
    </location>
</feature>
<comment type="caution">
    <text evidence="2">The sequence shown here is derived from an EMBL/GenBank/DDBJ whole genome shotgun (WGS) entry which is preliminary data.</text>
</comment>
<feature type="compositionally biased region" description="Basic and acidic residues" evidence="1">
    <location>
        <begin position="47"/>
        <end position="58"/>
    </location>
</feature>
<dbReference type="Proteomes" id="UP000737018">
    <property type="component" value="Unassembled WGS sequence"/>
</dbReference>
<dbReference type="OrthoDB" id="1166206at2759"/>
<name>A0A8J4QFZ6_9ROSI</name>
<keyword evidence="3" id="KW-1185">Reference proteome</keyword>
<proteinExistence type="predicted"/>
<dbReference type="EMBL" id="JRKL02005248">
    <property type="protein sequence ID" value="KAF3950842.1"/>
    <property type="molecule type" value="Genomic_DNA"/>
</dbReference>
<evidence type="ECO:0000313" key="2">
    <source>
        <dbReference type="EMBL" id="KAF3950842.1"/>
    </source>
</evidence>
<feature type="region of interest" description="Disordered" evidence="1">
    <location>
        <begin position="37"/>
        <end position="85"/>
    </location>
</feature>
<feature type="region of interest" description="Disordered" evidence="1">
    <location>
        <begin position="276"/>
        <end position="301"/>
    </location>
</feature>
<accession>A0A8J4QFZ6</accession>
<protein>
    <recommendedName>
        <fullName evidence="4">Retrotransposon gag protein</fullName>
    </recommendedName>
</protein>
<organism evidence="2 3">
    <name type="scientific">Castanea mollissima</name>
    <name type="common">Chinese chestnut</name>
    <dbReference type="NCBI Taxonomy" id="60419"/>
    <lineage>
        <taxon>Eukaryota</taxon>
        <taxon>Viridiplantae</taxon>
        <taxon>Streptophyta</taxon>
        <taxon>Embryophyta</taxon>
        <taxon>Tracheophyta</taxon>
        <taxon>Spermatophyta</taxon>
        <taxon>Magnoliopsida</taxon>
        <taxon>eudicotyledons</taxon>
        <taxon>Gunneridae</taxon>
        <taxon>Pentapetalae</taxon>
        <taxon>rosids</taxon>
        <taxon>fabids</taxon>
        <taxon>Fagales</taxon>
        <taxon>Fagaceae</taxon>
        <taxon>Castanea</taxon>
    </lineage>
</organism>